<accession>A0A8T0F962</accession>
<dbReference type="InterPro" id="IPR057456">
    <property type="entry name" value="Znf_C17orf113"/>
</dbReference>
<evidence type="ECO:0000259" key="1">
    <source>
        <dbReference type="SMART" id="SM00597"/>
    </source>
</evidence>
<reference evidence="2" key="1">
    <citation type="journal article" date="2020" name="bioRxiv">
        <title>Chromosome-level reference genome of the European wasp spider Argiope bruennichi: a resource for studies on range expansion and evolutionary adaptation.</title>
        <authorList>
            <person name="Sheffer M.M."/>
            <person name="Hoppe A."/>
            <person name="Krehenwinkel H."/>
            <person name="Uhl G."/>
            <person name="Kuss A.W."/>
            <person name="Jensen L."/>
            <person name="Jensen C."/>
            <person name="Gillespie R.G."/>
            <person name="Hoff K.J."/>
            <person name="Prost S."/>
        </authorList>
    </citation>
    <scope>NUCLEOTIDE SEQUENCE</scope>
</reference>
<dbReference type="SMART" id="SM00597">
    <property type="entry name" value="ZnF_TTF"/>
    <property type="match status" value="1"/>
</dbReference>
<dbReference type="PANTHER" id="PTHR46880">
    <property type="entry name" value="RAS-ASSOCIATING DOMAIN-CONTAINING PROTEIN"/>
    <property type="match status" value="1"/>
</dbReference>
<evidence type="ECO:0000313" key="2">
    <source>
        <dbReference type="EMBL" id="KAF8786902.1"/>
    </source>
</evidence>
<dbReference type="AlphaFoldDB" id="A0A8T0F962"/>
<dbReference type="OrthoDB" id="5560627at2759"/>
<dbReference type="OMA" id="NICATTE"/>
<dbReference type="EMBL" id="JABXBU010000015">
    <property type="protein sequence ID" value="KAF8786902.1"/>
    <property type="molecule type" value="Genomic_DNA"/>
</dbReference>
<dbReference type="InterPro" id="IPR006580">
    <property type="entry name" value="Znf_TTF"/>
</dbReference>
<name>A0A8T0F962_ARGBR</name>
<proteinExistence type="predicted"/>
<dbReference type="Proteomes" id="UP000807504">
    <property type="component" value="Unassembled WGS sequence"/>
</dbReference>
<sequence>MSDNGVHKRPIIINLFPKKSTSASEPISNVQESIETCCSKTPCALDGDYTEFSSTPDHTFSPFLSEDSDSDRETQPGIKRKFVENWKTLYPFIEYDKEKNIMFCKICKQFANHRQKGIRFVTGSSNFRATSIQYHEKSVLHAKCQKRAIALLNGNSNPVELLDSDRKKLIQVLKLVYFMVQTRSPFTYFPQLCESQKLEGVDVGPAYTSHEKVVPLFAKYISLVLEKKLAVELSKLKLFSVIIDNCFSRASEKHELLYVKYLDGDRLRTVFLGVIDSTKSNFESIYKNLCKLFERFNIADWAEKVVCVTIDSVFDFQPWHDDLVKLIKEKSSNFICCTSVLPHKIKCCSKIFENNLCTSQFCILIYEIFWYYENLPDDSKNLSHIGRELDSIVQEYGKLPKNISACFSLNALKAVSADWVPLIQFMSEQNHSILHTKVRKIGAKILLLITRSQFLWKLAVVLDILNCLNEFACKVQDPDNVFSFHLHLINSCRDIKEAAQGKGEVVRSFIQDMTETPSSFRGISIRLDASLDKVIAGFQLLTSNLLNHLNKQVSNQAVFDNCHILDTRTWLKQDNFDTFGNLEYSKLHVVIEKSDEIQHTALSEWRSLKESVINSFPSELLLKPRAAISTMVATLASDLPRAINILKKFLLFDFSCEEVEKGYREMNLIKSSERCMLSVQSLQYSMMIVMHGPPFAQFNPAPAIELWMKECSRRYHIRSRQKISTRTILSNCDTFLESFDISNNLNSL</sequence>
<evidence type="ECO:0000313" key="3">
    <source>
        <dbReference type="Proteomes" id="UP000807504"/>
    </source>
</evidence>
<gene>
    <name evidence="2" type="ORF">HNY73_008556</name>
</gene>
<protein>
    <submittedName>
        <fullName evidence="2">Zinc finger protein 862 like protein</fullName>
    </submittedName>
</protein>
<dbReference type="PANTHER" id="PTHR46880:SF5">
    <property type="entry name" value="DUF4371 DOMAIN-CONTAINING PROTEIN"/>
    <property type="match status" value="1"/>
</dbReference>
<comment type="caution">
    <text evidence="2">The sequence shown here is derived from an EMBL/GenBank/DDBJ whole genome shotgun (WGS) entry which is preliminary data.</text>
</comment>
<dbReference type="Pfam" id="PF25431">
    <property type="entry name" value="zf-C17orf113"/>
    <property type="match status" value="1"/>
</dbReference>
<organism evidence="2 3">
    <name type="scientific">Argiope bruennichi</name>
    <name type="common">Wasp spider</name>
    <name type="synonym">Aranea bruennichi</name>
    <dbReference type="NCBI Taxonomy" id="94029"/>
    <lineage>
        <taxon>Eukaryota</taxon>
        <taxon>Metazoa</taxon>
        <taxon>Ecdysozoa</taxon>
        <taxon>Arthropoda</taxon>
        <taxon>Chelicerata</taxon>
        <taxon>Arachnida</taxon>
        <taxon>Araneae</taxon>
        <taxon>Araneomorphae</taxon>
        <taxon>Entelegynae</taxon>
        <taxon>Araneoidea</taxon>
        <taxon>Araneidae</taxon>
        <taxon>Argiope</taxon>
    </lineage>
</organism>
<reference evidence="2" key="2">
    <citation type="submission" date="2020-06" db="EMBL/GenBank/DDBJ databases">
        <authorList>
            <person name="Sheffer M."/>
        </authorList>
    </citation>
    <scope>NUCLEOTIDE SEQUENCE</scope>
</reference>
<feature type="domain" description="TTF-type" evidence="1">
    <location>
        <begin position="78"/>
        <end position="163"/>
    </location>
</feature>
<keyword evidence="3" id="KW-1185">Reference proteome</keyword>